<feature type="domain" description="Glycine zipper 2TM" evidence="1">
    <location>
        <begin position="36"/>
        <end position="74"/>
    </location>
</feature>
<protein>
    <recommendedName>
        <fullName evidence="1">Glycine zipper 2TM domain-containing protein</fullName>
    </recommendedName>
</protein>
<dbReference type="InterPro" id="IPR008816">
    <property type="entry name" value="Gly_zipper_2TM_dom"/>
</dbReference>
<reference evidence="2 3" key="1">
    <citation type="submission" date="2018-01" db="EMBL/GenBank/DDBJ databases">
        <title>Metagenomic assembled genomes from two thermal pools in the Uzon Caldera, Kamchatka, Russia.</title>
        <authorList>
            <person name="Wilkins L."/>
            <person name="Ettinger C."/>
        </authorList>
    </citation>
    <scope>NUCLEOTIDE SEQUENCE [LARGE SCALE GENOMIC DNA]</scope>
    <source>
        <strain evidence="2">ZAV-15</strain>
    </source>
</reference>
<accession>A0A2N7PJ10</accession>
<proteinExistence type="predicted"/>
<organism evidence="2 3">
    <name type="scientific">Caldimicrobium thiodismutans</name>
    <dbReference type="NCBI Taxonomy" id="1653476"/>
    <lineage>
        <taxon>Bacteria</taxon>
        <taxon>Pseudomonadati</taxon>
        <taxon>Thermodesulfobacteriota</taxon>
        <taxon>Thermodesulfobacteria</taxon>
        <taxon>Thermodesulfobacteriales</taxon>
        <taxon>Thermodesulfobacteriaceae</taxon>
        <taxon>Caldimicrobium</taxon>
    </lineage>
</organism>
<gene>
    <name evidence="2" type="ORF">C0197_04725</name>
</gene>
<dbReference type="Proteomes" id="UP000235731">
    <property type="component" value="Unassembled WGS sequence"/>
</dbReference>
<sequence>MTKRIYQFLSIFLVFSFLIVSLNGCVSELDTKTKEGATIGAVAGGVLGALIDKNNRWRGAVIGAALGAVVGGTAAHIMDRASNEAAKTKKPVTYVSEDGVQKVYAAPIKSEGKCEWVTVQYYEHGKLVKEEKRKVCPQS</sequence>
<dbReference type="EMBL" id="PNIE01000064">
    <property type="protein sequence ID" value="PMP62450.1"/>
    <property type="molecule type" value="Genomic_DNA"/>
</dbReference>
<dbReference type="GO" id="GO:0019867">
    <property type="term" value="C:outer membrane"/>
    <property type="evidence" value="ECO:0007669"/>
    <property type="project" value="InterPro"/>
</dbReference>
<evidence type="ECO:0000313" key="3">
    <source>
        <dbReference type="Proteomes" id="UP000235731"/>
    </source>
</evidence>
<dbReference type="Pfam" id="PF05433">
    <property type="entry name" value="Rick_17kDa_Anti"/>
    <property type="match status" value="1"/>
</dbReference>
<dbReference type="AlphaFoldDB" id="A0A2N7PJ10"/>
<evidence type="ECO:0000259" key="1">
    <source>
        <dbReference type="Pfam" id="PF05433"/>
    </source>
</evidence>
<evidence type="ECO:0000313" key="2">
    <source>
        <dbReference type="EMBL" id="PMP62450.1"/>
    </source>
</evidence>
<comment type="caution">
    <text evidence="2">The sequence shown here is derived from an EMBL/GenBank/DDBJ whole genome shotgun (WGS) entry which is preliminary data.</text>
</comment>
<name>A0A2N7PJ10_9BACT</name>